<dbReference type="SUPFAM" id="SSF50129">
    <property type="entry name" value="GroES-like"/>
    <property type="match status" value="1"/>
</dbReference>
<dbReference type="InterPro" id="IPR020843">
    <property type="entry name" value="ER"/>
</dbReference>
<dbReference type="SMART" id="SM00829">
    <property type="entry name" value="PKS_ER"/>
    <property type="match status" value="1"/>
</dbReference>
<keyword evidence="4 8" id="KW-0560">Oxidoreductase</keyword>
<reference evidence="8" key="1">
    <citation type="submission" date="2020-02" db="EMBL/GenBank/DDBJ databases">
        <authorList>
            <person name="Meier V. D."/>
        </authorList>
    </citation>
    <scope>NUCLEOTIDE SEQUENCE</scope>
    <source>
        <strain evidence="8">AVDCRST_MAG05</strain>
    </source>
</reference>
<feature type="domain" description="Enoyl reductase (ER)" evidence="7">
    <location>
        <begin position="21"/>
        <end position="368"/>
    </location>
</feature>
<dbReference type="AlphaFoldDB" id="A0A6J4T951"/>
<gene>
    <name evidence="8" type="ORF">AVDCRST_MAG05-3358</name>
</gene>
<dbReference type="Gene3D" id="3.90.180.10">
    <property type="entry name" value="Medium-chain alcohol dehydrogenases, catalytic domain"/>
    <property type="match status" value="1"/>
</dbReference>
<dbReference type="PANTHER" id="PTHR43880:SF12">
    <property type="entry name" value="ALCOHOL DEHYDROGENASE CLASS-3"/>
    <property type="match status" value="1"/>
</dbReference>
<dbReference type="EMBL" id="CADCVM010000377">
    <property type="protein sequence ID" value="CAA9517282.1"/>
    <property type="molecule type" value="Genomic_DNA"/>
</dbReference>
<dbReference type="CDD" id="cd08279">
    <property type="entry name" value="Zn_ADH_class_III"/>
    <property type="match status" value="1"/>
</dbReference>
<dbReference type="InterPro" id="IPR002328">
    <property type="entry name" value="ADH_Zn_CS"/>
</dbReference>
<organism evidence="8">
    <name type="scientific">uncultured Rubrobacteraceae bacterium</name>
    <dbReference type="NCBI Taxonomy" id="349277"/>
    <lineage>
        <taxon>Bacteria</taxon>
        <taxon>Bacillati</taxon>
        <taxon>Actinomycetota</taxon>
        <taxon>Rubrobacteria</taxon>
        <taxon>Rubrobacterales</taxon>
        <taxon>Rubrobacteraceae</taxon>
        <taxon>environmental samples</taxon>
    </lineage>
</organism>
<protein>
    <submittedName>
        <fullName evidence="8">Alcohol dehydrogenase</fullName>
        <ecNumber evidence="8">1.1.1.1</ecNumber>
    </submittedName>
</protein>
<proteinExistence type="inferred from homology"/>
<dbReference type="EC" id="1.1.1.1" evidence="8"/>
<dbReference type="Gene3D" id="3.40.50.720">
    <property type="entry name" value="NAD(P)-binding Rossmann-like Domain"/>
    <property type="match status" value="1"/>
</dbReference>
<comment type="cofactor">
    <cofactor evidence="6">
        <name>Zn(2+)</name>
        <dbReference type="ChEBI" id="CHEBI:29105"/>
    </cofactor>
</comment>
<keyword evidence="5" id="KW-0520">NAD</keyword>
<dbReference type="GO" id="GO:0051903">
    <property type="term" value="F:S-(hydroxymethyl)glutathione dehydrogenase [NAD(P)+] activity"/>
    <property type="evidence" value="ECO:0007669"/>
    <property type="project" value="TreeGrafter"/>
</dbReference>
<dbReference type="Pfam" id="PF00107">
    <property type="entry name" value="ADH_zinc_N"/>
    <property type="match status" value="1"/>
</dbReference>
<evidence type="ECO:0000313" key="8">
    <source>
        <dbReference type="EMBL" id="CAA9517282.1"/>
    </source>
</evidence>
<keyword evidence="2 6" id="KW-0479">Metal-binding</keyword>
<dbReference type="InterPro" id="IPR036291">
    <property type="entry name" value="NAD(P)-bd_dom_sf"/>
</dbReference>
<dbReference type="GO" id="GO:0046294">
    <property type="term" value="P:formaldehyde catabolic process"/>
    <property type="evidence" value="ECO:0007669"/>
    <property type="project" value="TreeGrafter"/>
</dbReference>
<name>A0A6J4T951_9ACTN</name>
<sequence>MTTGPRTARARVFKAPGEALGDEELRLAEVREDLVRVGLRAGGVCGSDLHVADGDWPAEGPLVLGHEGAGVVEEVGPGVRDVRPGDRVVLSWFAPCRRCPNCAGGRAWLCQNTRALQNTLPDGTTGFASVDGSPVPAFLGLGTFAEAAVVPESAAVKVPDALPFPAAALIGCAVTTGVGAVVNTAGVGPGDSAVVIGCGGVGQAIVLGLGLVGAGPIVAVDLSDERLALAQELGATHALRGDDPDLAGHVGAITGDGADHAFEAIGKAATIGMLPSLVCRGGQAVIVGMPAEGVTVPLDPFNLADGGKRLLGCNYGSSVPAVDFPKLARLYLSGRLPLDRLVGCTTTLDGVDQALDDLRQAAGLRTVIEQGVRS</sequence>
<evidence type="ECO:0000256" key="1">
    <source>
        <dbReference type="ARBA" id="ARBA00008072"/>
    </source>
</evidence>
<dbReference type="InterPro" id="IPR011032">
    <property type="entry name" value="GroES-like_sf"/>
</dbReference>
<evidence type="ECO:0000256" key="2">
    <source>
        <dbReference type="ARBA" id="ARBA00022723"/>
    </source>
</evidence>
<comment type="similarity">
    <text evidence="1 6">Belongs to the zinc-containing alcohol dehydrogenase family.</text>
</comment>
<accession>A0A6J4T951</accession>
<evidence type="ECO:0000256" key="3">
    <source>
        <dbReference type="ARBA" id="ARBA00022833"/>
    </source>
</evidence>
<dbReference type="SUPFAM" id="SSF51735">
    <property type="entry name" value="NAD(P)-binding Rossmann-fold domains"/>
    <property type="match status" value="1"/>
</dbReference>
<evidence type="ECO:0000256" key="4">
    <source>
        <dbReference type="ARBA" id="ARBA00023002"/>
    </source>
</evidence>
<dbReference type="Pfam" id="PF08240">
    <property type="entry name" value="ADH_N"/>
    <property type="match status" value="1"/>
</dbReference>
<keyword evidence="3 6" id="KW-0862">Zinc</keyword>
<dbReference type="InterPro" id="IPR013154">
    <property type="entry name" value="ADH-like_N"/>
</dbReference>
<dbReference type="GO" id="GO:0008270">
    <property type="term" value="F:zinc ion binding"/>
    <property type="evidence" value="ECO:0007669"/>
    <property type="project" value="InterPro"/>
</dbReference>
<dbReference type="InterPro" id="IPR013149">
    <property type="entry name" value="ADH-like_C"/>
</dbReference>
<dbReference type="PANTHER" id="PTHR43880">
    <property type="entry name" value="ALCOHOL DEHYDROGENASE"/>
    <property type="match status" value="1"/>
</dbReference>
<dbReference type="GO" id="GO:0004022">
    <property type="term" value="F:alcohol dehydrogenase (NAD+) activity"/>
    <property type="evidence" value="ECO:0007669"/>
    <property type="project" value="UniProtKB-EC"/>
</dbReference>
<dbReference type="GO" id="GO:0005829">
    <property type="term" value="C:cytosol"/>
    <property type="evidence" value="ECO:0007669"/>
    <property type="project" value="TreeGrafter"/>
</dbReference>
<evidence type="ECO:0000259" key="7">
    <source>
        <dbReference type="SMART" id="SM00829"/>
    </source>
</evidence>
<dbReference type="PROSITE" id="PS00059">
    <property type="entry name" value="ADH_ZINC"/>
    <property type="match status" value="1"/>
</dbReference>
<evidence type="ECO:0000256" key="5">
    <source>
        <dbReference type="ARBA" id="ARBA00023027"/>
    </source>
</evidence>
<evidence type="ECO:0000256" key="6">
    <source>
        <dbReference type="RuleBase" id="RU361277"/>
    </source>
</evidence>